<dbReference type="InterPro" id="IPR002156">
    <property type="entry name" value="RNaseH_domain"/>
</dbReference>
<sequence length="281" mass="31751">MPFFPLILRVERTLGLGGQARMEHSVLNLHIMPYAPIRIIHEGRSGTRYGSAKSWKGSNQDLPEWIEQNLTKCLGNWEEHKWGDIFAISCWLLWKQRNNIVFKNSVEKPISLITGIQNQLVYVKEAMALNVKQSRFQTRRQMTVSKGGGHLTQIWSRWIVGFAKNLGKGNALLAELWGIRLGLQIATDNSLSNITLESDSLATINMIKGNTSSSHPLFPMVVVIRRMLESYEGVRLVHVSSNANRVADAMAKQGHLLPFGDFLYEEPPVFCSIAYQEDCIS</sequence>
<organism evidence="2 3">
    <name type="scientific">Senna tora</name>
    <dbReference type="NCBI Taxonomy" id="362788"/>
    <lineage>
        <taxon>Eukaryota</taxon>
        <taxon>Viridiplantae</taxon>
        <taxon>Streptophyta</taxon>
        <taxon>Embryophyta</taxon>
        <taxon>Tracheophyta</taxon>
        <taxon>Spermatophyta</taxon>
        <taxon>Magnoliopsida</taxon>
        <taxon>eudicotyledons</taxon>
        <taxon>Gunneridae</taxon>
        <taxon>Pentapetalae</taxon>
        <taxon>rosids</taxon>
        <taxon>fabids</taxon>
        <taxon>Fabales</taxon>
        <taxon>Fabaceae</taxon>
        <taxon>Caesalpinioideae</taxon>
        <taxon>Cassia clade</taxon>
        <taxon>Senna</taxon>
    </lineage>
</organism>
<keyword evidence="2" id="KW-0695">RNA-directed DNA polymerase</keyword>
<dbReference type="GO" id="GO:0003676">
    <property type="term" value="F:nucleic acid binding"/>
    <property type="evidence" value="ECO:0007669"/>
    <property type="project" value="InterPro"/>
</dbReference>
<gene>
    <name evidence="2" type="ORF">G2W53_037501</name>
</gene>
<dbReference type="InterPro" id="IPR044730">
    <property type="entry name" value="RNase_H-like_dom_plant"/>
</dbReference>
<accession>A0A834W196</accession>
<dbReference type="Proteomes" id="UP000634136">
    <property type="component" value="Unassembled WGS sequence"/>
</dbReference>
<evidence type="ECO:0000313" key="2">
    <source>
        <dbReference type="EMBL" id="KAF7805340.1"/>
    </source>
</evidence>
<keyword evidence="3" id="KW-1185">Reference proteome</keyword>
<feature type="domain" description="RNase H type-1" evidence="1">
    <location>
        <begin position="158"/>
        <end position="253"/>
    </location>
</feature>
<dbReference type="GO" id="GO:0003964">
    <property type="term" value="F:RNA-directed DNA polymerase activity"/>
    <property type="evidence" value="ECO:0007669"/>
    <property type="project" value="UniProtKB-KW"/>
</dbReference>
<evidence type="ECO:0000313" key="3">
    <source>
        <dbReference type="Proteomes" id="UP000634136"/>
    </source>
</evidence>
<dbReference type="SUPFAM" id="SSF53098">
    <property type="entry name" value="Ribonuclease H-like"/>
    <property type="match status" value="1"/>
</dbReference>
<proteinExistence type="predicted"/>
<dbReference type="CDD" id="cd06222">
    <property type="entry name" value="RNase_H_like"/>
    <property type="match status" value="1"/>
</dbReference>
<keyword evidence="2" id="KW-0548">Nucleotidyltransferase</keyword>
<dbReference type="OrthoDB" id="1435729at2759"/>
<dbReference type="Gene3D" id="3.30.420.10">
    <property type="entry name" value="Ribonuclease H-like superfamily/Ribonuclease H"/>
    <property type="match status" value="1"/>
</dbReference>
<keyword evidence="2" id="KW-0808">Transferase</keyword>
<dbReference type="InterPro" id="IPR036397">
    <property type="entry name" value="RNaseH_sf"/>
</dbReference>
<dbReference type="EMBL" id="JAAIUW010000012">
    <property type="protein sequence ID" value="KAF7805340.1"/>
    <property type="molecule type" value="Genomic_DNA"/>
</dbReference>
<name>A0A834W196_9FABA</name>
<evidence type="ECO:0000259" key="1">
    <source>
        <dbReference type="Pfam" id="PF13456"/>
    </source>
</evidence>
<dbReference type="InterPro" id="IPR012337">
    <property type="entry name" value="RNaseH-like_sf"/>
</dbReference>
<protein>
    <submittedName>
        <fullName evidence="2">Putative ribonuclease H-like domain, reverse transcriptase zinc-binding domain-containing protein</fullName>
    </submittedName>
</protein>
<dbReference type="PANTHER" id="PTHR47723">
    <property type="entry name" value="OS05G0353850 PROTEIN"/>
    <property type="match status" value="1"/>
</dbReference>
<dbReference type="Pfam" id="PF13456">
    <property type="entry name" value="RVT_3"/>
    <property type="match status" value="1"/>
</dbReference>
<comment type="caution">
    <text evidence="2">The sequence shown here is derived from an EMBL/GenBank/DDBJ whole genome shotgun (WGS) entry which is preliminary data.</text>
</comment>
<dbReference type="GO" id="GO:0004523">
    <property type="term" value="F:RNA-DNA hybrid ribonuclease activity"/>
    <property type="evidence" value="ECO:0007669"/>
    <property type="project" value="InterPro"/>
</dbReference>
<dbReference type="PANTHER" id="PTHR47723:SF19">
    <property type="entry name" value="POLYNUCLEOTIDYL TRANSFERASE, RIBONUCLEASE H-LIKE SUPERFAMILY PROTEIN"/>
    <property type="match status" value="1"/>
</dbReference>
<reference evidence="2" key="1">
    <citation type="submission" date="2020-09" db="EMBL/GenBank/DDBJ databases">
        <title>Genome-Enabled Discovery of Anthraquinone Biosynthesis in Senna tora.</title>
        <authorList>
            <person name="Kang S.-H."/>
            <person name="Pandey R.P."/>
            <person name="Lee C.-M."/>
            <person name="Sim J.-S."/>
            <person name="Jeong J.-T."/>
            <person name="Choi B.-S."/>
            <person name="Jung M."/>
            <person name="Ginzburg D."/>
            <person name="Zhao K."/>
            <person name="Won S.Y."/>
            <person name="Oh T.-J."/>
            <person name="Yu Y."/>
            <person name="Kim N.-H."/>
            <person name="Lee O.R."/>
            <person name="Lee T.-H."/>
            <person name="Bashyal P."/>
            <person name="Kim T.-S."/>
            <person name="Lee W.-H."/>
            <person name="Kawkins C."/>
            <person name="Kim C.-K."/>
            <person name="Kim J.S."/>
            <person name="Ahn B.O."/>
            <person name="Rhee S.Y."/>
            <person name="Sohng J.K."/>
        </authorList>
    </citation>
    <scope>NUCLEOTIDE SEQUENCE</scope>
    <source>
        <tissue evidence="2">Leaf</tissue>
    </source>
</reference>
<dbReference type="AlphaFoldDB" id="A0A834W196"/>
<dbReference type="InterPro" id="IPR053151">
    <property type="entry name" value="RNase_H-like"/>
</dbReference>